<dbReference type="SUPFAM" id="SSF52540">
    <property type="entry name" value="P-loop containing nucleoside triphosphate hydrolases"/>
    <property type="match status" value="1"/>
</dbReference>
<organism evidence="1 2">
    <name type="scientific">Anaeroselena agilis</name>
    <dbReference type="NCBI Taxonomy" id="3063788"/>
    <lineage>
        <taxon>Bacteria</taxon>
        <taxon>Bacillati</taxon>
        <taxon>Bacillota</taxon>
        <taxon>Negativicutes</taxon>
        <taxon>Acetonemataceae</taxon>
        <taxon>Anaeroselena</taxon>
    </lineage>
</organism>
<reference evidence="1 2" key="1">
    <citation type="submission" date="2023-07" db="EMBL/GenBank/DDBJ databases">
        <title>The novel representative of Negativicutes class, Anaeroselena agilis gen. nov. sp. nov.</title>
        <authorList>
            <person name="Prokofeva M.I."/>
            <person name="Elcheninov A.G."/>
            <person name="Klyukina A."/>
            <person name="Kublanov I.V."/>
            <person name="Frolov E.N."/>
            <person name="Podosokorskaya O.A."/>
        </authorList>
    </citation>
    <scope>NUCLEOTIDE SEQUENCE [LARGE SCALE GENOMIC DNA]</scope>
    <source>
        <strain evidence="1 2">4137-cl</strain>
    </source>
</reference>
<evidence type="ECO:0000313" key="1">
    <source>
        <dbReference type="EMBL" id="MDT8901084.1"/>
    </source>
</evidence>
<accession>A0ABU3NW96</accession>
<evidence type="ECO:0000313" key="2">
    <source>
        <dbReference type="Proteomes" id="UP001254848"/>
    </source>
</evidence>
<dbReference type="RefSeq" id="WP_413779609.1">
    <property type="nucleotide sequence ID" value="NZ_JAUOZS010000001.1"/>
</dbReference>
<proteinExistence type="predicted"/>
<name>A0ABU3NW96_9FIRM</name>
<dbReference type="InterPro" id="IPR027417">
    <property type="entry name" value="P-loop_NTPase"/>
</dbReference>
<dbReference type="Gene3D" id="3.40.50.300">
    <property type="entry name" value="P-loop containing nucleotide triphosphate hydrolases"/>
    <property type="match status" value="1"/>
</dbReference>
<sequence length="228" mass="25520">MQTNTELLAQGPRIKVFVGEFGSGKTELAVNYAIQLRQLGHQTAVVDIDLVKPYFRTRENRALLEERGVTVVAPDRRLAHSDLPIMPEDLTRVLYQQEYQVVMDVGGGESAIVLGQLNRKFNDNPYQAWLVVNTRRPFTNTATAVVDVCRRIEQVSRLTVSGIVSNTNLAGETTVAQIREGLAVAEEAAGIIGVPIKWVVAPEWLADEVKTDYPLFVLKPYTHYPWME</sequence>
<keyword evidence="2" id="KW-1185">Reference proteome</keyword>
<evidence type="ECO:0008006" key="3">
    <source>
        <dbReference type="Google" id="ProtNLM"/>
    </source>
</evidence>
<protein>
    <recommendedName>
        <fullName evidence="3">CobQ/CobB/MinD/ParA nucleotide binding domain-containing protein</fullName>
    </recommendedName>
</protein>
<gene>
    <name evidence="1" type="ORF">Q4T40_07535</name>
</gene>
<comment type="caution">
    <text evidence="1">The sequence shown here is derived from an EMBL/GenBank/DDBJ whole genome shotgun (WGS) entry which is preliminary data.</text>
</comment>
<dbReference type="Proteomes" id="UP001254848">
    <property type="component" value="Unassembled WGS sequence"/>
</dbReference>
<dbReference type="EMBL" id="JAUOZS010000001">
    <property type="protein sequence ID" value="MDT8901084.1"/>
    <property type="molecule type" value="Genomic_DNA"/>
</dbReference>